<dbReference type="Proteomes" id="UP000005277">
    <property type="component" value="Unassembled WGS sequence"/>
</dbReference>
<accession>F0GYZ2</accession>
<evidence type="ECO:0000313" key="1">
    <source>
        <dbReference type="EMBL" id="EGC84558.1"/>
    </source>
</evidence>
<proteinExistence type="predicted"/>
<protein>
    <recommendedName>
        <fullName evidence="3">IS30 family transposase</fullName>
    </recommendedName>
</protein>
<evidence type="ECO:0000313" key="2">
    <source>
        <dbReference type="Proteomes" id="UP000005277"/>
    </source>
</evidence>
<sequence>MYALKQYNLIYSEIIDFDISKLRRKGKSRKTKETRDRFNIGKSINKRPKELKKRTSIGHWELDTVVSSRGKSKG</sequence>
<dbReference type="EMBL" id="AEXN01000011">
    <property type="protein sequence ID" value="EGC84558.1"/>
    <property type="molecule type" value="Genomic_DNA"/>
</dbReference>
<reference evidence="1 2" key="1">
    <citation type="submission" date="2011-01" db="EMBL/GenBank/DDBJ databases">
        <authorList>
            <person name="Durkin A.S."/>
            <person name="Madupu R."/>
            <person name="Torralba M."/>
            <person name="Gillis M."/>
            <person name="Methe B."/>
            <person name="Sutton G."/>
            <person name="Nelson K.E."/>
        </authorList>
    </citation>
    <scope>NUCLEOTIDE SEQUENCE [LARGE SCALE GENOMIC DNA]</scope>
    <source>
        <strain evidence="1 2">ACS-025-V-Sch4</strain>
    </source>
</reference>
<gene>
    <name evidence="1" type="ORF">HMPREF9246_0469</name>
</gene>
<organism evidence="1 2">
    <name type="scientific">Anaerococcus hydrogenalis ACS-025-V-Sch4</name>
    <dbReference type="NCBI Taxonomy" id="879306"/>
    <lineage>
        <taxon>Bacteria</taxon>
        <taxon>Bacillati</taxon>
        <taxon>Bacillota</taxon>
        <taxon>Tissierellia</taxon>
        <taxon>Tissierellales</taxon>
        <taxon>Peptoniphilaceae</taxon>
        <taxon>Anaerococcus</taxon>
    </lineage>
</organism>
<comment type="caution">
    <text evidence="1">The sequence shown here is derived from an EMBL/GenBank/DDBJ whole genome shotgun (WGS) entry which is preliminary data.</text>
</comment>
<name>F0GYZ2_9FIRM</name>
<evidence type="ECO:0008006" key="3">
    <source>
        <dbReference type="Google" id="ProtNLM"/>
    </source>
</evidence>
<keyword evidence="2" id="KW-1185">Reference proteome</keyword>
<dbReference type="AlphaFoldDB" id="F0GYZ2"/>